<evidence type="ECO:0000313" key="1">
    <source>
        <dbReference type="EMBL" id="KIJ96682.1"/>
    </source>
</evidence>
<name>A0A0C9XKF6_9AGAR</name>
<protein>
    <submittedName>
        <fullName evidence="1">Unplaced genomic scaffold K443scaffold_179, whole genome shotgun sequence</fullName>
    </submittedName>
</protein>
<sequence length="123" mass="14319">MEPQRSTSKIQHLRLTPRMLHVQGVVVYEWQSQWVVSRGEICLMLAVVVPPFSYSHHSPQHWHSSRQPMGTHCAGLRPKLTACSTEFKTPSFNINEPITTSEVTTRHFHWNPHYRQLQLNIPL</sequence>
<dbReference type="AlphaFoldDB" id="A0A0C9XKF6"/>
<proteinExistence type="predicted"/>
<keyword evidence="2" id="KW-1185">Reference proteome</keyword>
<organism evidence="1 2">
    <name type="scientific">Laccaria amethystina LaAM-08-1</name>
    <dbReference type="NCBI Taxonomy" id="1095629"/>
    <lineage>
        <taxon>Eukaryota</taxon>
        <taxon>Fungi</taxon>
        <taxon>Dikarya</taxon>
        <taxon>Basidiomycota</taxon>
        <taxon>Agaricomycotina</taxon>
        <taxon>Agaricomycetes</taxon>
        <taxon>Agaricomycetidae</taxon>
        <taxon>Agaricales</taxon>
        <taxon>Agaricineae</taxon>
        <taxon>Hydnangiaceae</taxon>
        <taxon>Laccaria</taxon>
    </lineage>
</organism>
<evidence type="ECO:0000313" key="2">
    <source>
        <dbReference type="Proteomes" id="UP000054477"/>
    </source>
</evidence>
<reference evidence="1 2" key="1">
    <citation type="submission" date="2014-04" db="EMBL/GenBank/DDBJ databases">
        <authorList>
            <consortium name="DOE Joint Genome Institute"/>
            <person name="Kuo A."/>
            <person name="Kohler A."/>
            <person name="Nagy L.G."/>
            <person name="Floudas D."/>
            <person name="Copeland A."/>
            <person name="Barry K.W."/>
            <person name="Cichocki N."/>
            <person name="Veneault-Fourrey C."/>
            <person name="LaButti K."/>
            <person name="Lindquist E.A."/>
            <person name="Lipzen A."/>
            <person name="Lundell T."/>
            <person name="Morin E."/>
            <person name="Murat C."/>
            <person name="Sun H."/>
            <person name="Tunlid A."/>
            <person name="Henrissat B."/>
            <person name="Grigoriev I.V."/>
            <person name="Hibbett D.S."/>
            <person name="Martin F."/>
            <person name="Nordberg H.P."/>
            <person name="Cantor M.N."/>
            <person name="Hua S.X."/>
        </authorList>
    </citation>
    <scope>NUCLEOTIDE SEQUENCE [LARGE SCALE GENOMIC DNA]</scope>
    <source>
        <strain evidence="1 2">LaAM-08-1</strain>
    </source>
</reference>
<gene>
    <name evidence="1" type="ORF">K443DRAFT_682203</name>
</gene>
<dbReference type="EMBL" id="KN838714">
    <property type="protein sequence ID" value="KIJ96682.1"/>
    <property type="molecule type" value="Genomic_DNA"/>
</dbReference>
<dbReference type="Proteomes" id="UP000054477">
    <property type="component" value="Unassembled WGS sequence"/>
</dbReference>
<reference evidence="2" key="2">
    <citation type="submission" date="2015-01" db="EMBL/GenBank/DDBJ databases">
        <title>Evolutionary Origins and Diversification of the Mycorrhizal Mutualists.</title>
        <authorList>
            <consortium name="DOE Joint Genome Institute"/>
            <consortium name="Mycorrhizal Genomics Consortium"/>
            <person name="Kohler A."/>
            <person name="Kuo A."/>
            <person name="Nagy L.G."/>
            <person name="Floudas D."/>
            <person name="Copeland A."/>
            <person name="Barry K.W."/>
            <person name="Cichocki N."/>
            <person name="Veneault-Fourrey C."/>
            <person name="LaButti K."/>
            <person name="Lindquist E.A."/>
            <person name="Lipzen A."/>
            <person name="Lundell T."/>
            <person name="Morin E."/>
            <person name="Murat C."/>
            <person name="Riley R."/>
            <person name="Ohm R."/>
            <person name="Sun H."/>
            <person name="Tunlid A."/>
            <person name="Henrissat B."/>
            <person name="Grigoriev I.V."/>
            <person name="Hibbett D.S."/>
            <person name="Martin F."/>
        </authorList>
    </citation>
    <scope>NUCLEOTIDE SEQUENCE [LARGE SCALE GENOMIC DNA]</scope>
    <source>
        <strain evidence="2">LaAM-08-1</strain>
    </source>
</reference>
<dbReference type="HOGENOM" id="CLU_2015635_0_0_1"/>
<accession>A0A0C9XKF6</accession>